<comment type="caution">
    <text evidence="3">The sequence shown here is derived from an EMBL/GenBank/DDBJ whole genome shotgun (WGS) entry which is preliminary data.</text>
</comment>
<evidence type="ECO:0000259" key="2">
    <source>
        <dbReference type="PROSITE" id="PS50263"/>
    </source>
</evidence>
<dbReference type="Gene3D" id="3.60.110.10">
    <property type="entry name" value="Carbon-nitrogen hydrolase"/>
    <property type="match status" value="1"/>
</dbReference>
<dbReference type="SUPFAM" id="SSF56317">
    <property type="entry name" value="Carbon-nitrogen hydrolase"/>
    <property type="match status" value="1"/>
</dbReference>
<keyword evidence="3" id="KW-0378">Hydrolase</keyword>
<dbReference type="GO" id="GO:0016787">
    <property type="term" value="F:hydrolase activity"/>
    <property type="evidence" value="ECO:0007669"/>
    <property type="project" value="UniProtKB-KW"/>
</dbReference>
<sequence>MKNNVIKAAGIQIFCNTSKQGMLEKAEKYIEQAIQNYPDIDLFVLPEQFYQMDCYEYENETYGEYEHGMFEEWLSQCAKKYHTNIIGGSYAVRPAKKRAENENIHEKVHNRCLVMNRNGERVGFYDKIHLFDAFGVKESDTFLSGSQLGLFQLDIGKVGVWICYDTRFPEIARTLRANGAEILCVPAAFYSPNADQWDIIVKASAICNVTPVVAVNQYGTLPNERSLFGRSRIVDAKGLIVAGMSDKEGYFVGEIDKEYTQKCRKENPEMENRRMDLYKTWYNE</sequence>
<evidence type="ECO:0000256" key="1">
    <source>
        <dbReference type="ARBA" id="ARBA00010613"/>
    </source>
</evidence>
<keyword evidence="4" id="KW-1185">Reference proteome</keyword>
<dbReference type="PANTHER" id="PTHR23088:SF27">
    <property type="entry name" value="DEAMINATED GLUTATHIONE AMIDASE"/>
    <property type="match status" value="1"/>
</dbReference>
<evidence type="ECO:0000313" key="4">
    <source>
        <dbReference type="Proteomes" id="UP001546774"/>
    </source>
</evidence>
<protein>
    <submittedName>
        <fullName evidence="3">Nitrilase-related carbon-nitrogen hydrolase</fullName>
    </submittedName>
</protein>
<dbReference type="PROSITE" id="PS50263">
    <property type="entry name" value="CN_HYDROLASE"/>
    <property type="match status" value="1"/>
</dbReference>
<dbReference type="InterPro" id="IPR036526">
    <property type="entry name" value="C-N_Hydrolase_sf"/>
</dbReference>
<gene>
    <name evidence="3" type="ORF">WMO37_06790</name>
</gene>
<reference evidence="3" key="1">
    <citation type="submission" date="2024-03" db="EMBL/GenBank/DDBJ databases">
        <title>Human intestinal bacterial collection.</title>
        <authorList>
            <person name="Pauvert C."/>
            <person name="Hitch T.C.A."/>
            <person name="Clavel T."/>
        </authorList>
    </citation>
    <scope>NUCLEOTIDE SEQUENCE [LARGE SCALE GENOMIC DNA]</scope>
    <source>
        <strain evidence="3">CLA-AA-H89B</strain>
    </source>
</reference>
<name>A0ABV1H4U7_9FIRM</name>
<organism evidence="3 4">
    <name type="scientific">Lachnospira intestinalis</name>
    <dbReference type="NCBI Taxonomy" id="3133158"/>
    <lineage>
        <taxon>Bacteria</taxon>
        <taxon>Bacillati</taxon>
        <taxon>Bacillota</taxon>
        <taxon>Clostridia</taxon>
        <taxon>Lachnospirales</taxon>
        <taxon>Lachnospiraceae</taxon>
        <taxon>Lachnospira</taxon>
    </lineage>
</organism>
<dbReference type="EMBL" id="JBBMFS010000004">
    <property type="protein sequence ID" value="MEQ2554729.1"/>
    <property type="molecule type" value="Genomic_DNA"/>
</dbReference>
<dbReference type="Proteomes" id="UP001546774">
    <property type="component" value="Unassembled WGS sequence"/>
</dbReference>
<proteinExistence type="inferred from homology"/>
<feature type="domain" description="CN hydrolase" evidence="2">
    <location>
        <begin position="6"/>
        <end position="257"/>
    </location>
</feature>
<dbReference type="PANTHER" id="PTHR23088">
    <property type="entry name" value="NITRILASE-RELATED"/>
    <property type="match status" value="1"/>
</dbReference>
<accession>A0ABV1H4U7</accession>
<comment type="similarity">
    <text evidence="1">Belongs to the carbon-nitrogen hydrolase superfamily. NIT1/NIT2 family.</text>
</comment>
<dbReference type="InterPro" id="IPR003010">
    <property type="entry name" value="C-N_Hydrolase"/>
</dbReference>
<dbReference type="Pfam" id="PF00795">
    <property type="entry name" value="CN_hydrolase"/>
    <property type="match status" value="1"/>
</dbReference>
<evidence type="ECO:0000313" key="3">
    <source>
        <dbReference type="EMBL" id="MEQ2554729.1"/>
    </source>
</evidence>